<dbReference type="SUPFAM" id="SSF55021">
    <property type="entry name" value="ACT-like"/>
    <property type="match status" value="2"/>
</dbReference>
<dbReference type="PANTHER" id="PTHR34875:SF5">
    <property type="entry name" value="GLYCINE CLEAVAGE SYSTEM TRANSCRIPTIONAL REPRESSOR"/>
    <property type="match status" value="1"/>
</dbReference>
<reference evidence="2 3" key="1">
    <citation type="submission" date="2018-06" db="EMBL/GenBank/DDBJ databases">
        <authorList>
            <consortium name="Pathogen Informatics"/>
            <person name="Doyle S."/>
        </authorList>
    </citation>
    <scope>NUCLEOTIDE SEQUENCE [LARGE SCALE GENOMIC DNA]</scope>
    <source>
        <strain evidence="2 3">NCTC11647</strain>
    </source>
</reference>
<accession>A0A2X1VVE9</accession>
<dbReference type="Gene3D" id="3.30.70.260">
    <property type="match status" value="2"/>
</dbReference>
<evidence type="ECO:0000313" key="3">
    <source>
        <dbReference type="Proteomes" id="UP000251647"/>
    </source>
</evidence>
<dbReference type="GO" id="GO:0005737">
    <property type="term" value="C:cytoplasm"/>
    <property type="evidence" value="ECO:0007669"/>
    <property type="project" value="UniProtKB-SubCell"/>
</dbReference>
<keyword evidence="1" id="KW-0804">Transcription</keyword>
<dbReference type="CDD" id="cd04893">
    <property type="entry name" value="ACT_GcvR_1"/>
    <property type="match status" value="1"/>
</dbReference>
<dbReference type="GO" id="GO:0006355">
    <property type="term" value="P:regulation of DNA-templated transcription"/>
    <property type="evidence" value="ECO:0007669"/>
    <property type="project" value="UniProtKB-UniRule"/>
</dbReference>
<sequence length="189" mass="21396">MCISMEHYLVITAVGTDRPGITNEVTQLVTQCGCNIVDSRIALFGSEFTLIMLLSGNNNAITRVESTLPLKGQEHDLITVMKRTNKHKPRFFPYTADFYIEARDTPGLIEHFTKFMASRQLDISSLSAHTQENQDPSCDFDTLILQIYSNLPESCNTEFLEQEFQALCHQLEVIGSINITEHQQIHSDN</sequence>
<proteinExistence type="predicted"/>
<dbReference type="InterPro" id="IPR016867">
    <property type="entry name" value="GcvR"/>
</dbReference>
<dbReference type="PIRSF" id="PIRSF028103">
    <property type="entry name" value="GcvR"/>
    <property type="match status" value="1"/>
</dbReference>
<organism evidence="2 3">
    <name type="scientific">Photobacterium damselae</name>
    <dbReference type="NCBI Taxonomy" id="38293"/>
    <lineage>
        <taxon>Bacteria</taxon>
        <taxon>Pseudomonadati</taxon>
        <taxon>Pseudomonadota</taxon>
        <taxon>Gammaproteobacteria</taxon>
        <taxon>Vibrionales</taxon>
        <taxon>Vibrionaceae</taxon>
        <taxon>Photobacterium</taxon>
    </lineage>
</organism>
<evidence type="ECO:0000256" key="1">
    <source>
        <dbReference type="PIRNR" id="PIRNR028103"/>
    </source>
</evidence>
<dbReference type="Proteomes" id="UP000251647">
    <property type="component" value="Unassembled WGS sequence"/>
</dbReference>
<dbReference type="AlphaFoldDB" id="A0A2X1VVE9"/>
<keyword evidence="1" id="KW-0678">Repressor</keyword>
<dbReference type="EMBL" id="UATL01000001">
    <property type="protein sequence ID" value="SPY29023.1"/>
    <property type="molecule type" value="Genomic_DNA"/>
</dbReference>
<dbReference type="FunFam" id="3.30.70.260:FF:000005">
    <property type="entry name" value="Glycine cleavage system transcriptional repressor"/>
    <property type="match status" value="1"/>
</dbReference>
<dbReference type="InterPro" id="IPR045865">
    <property type="entry name" value="ACT-like_dom_sf"/>
</dbReference>
<evidence type="ECO:0000313" key="2">
    <source>
        <dbReference type="EMBL" id="SPY29023.1"/>
    </source>
</evidence>
<protein>
    <recommendedName>
        <fullName evidence="1">Glycine cleavage system transcriptional repressor</fullName>
    </recommendedName>
</protein>
<name>A0A2X1VVE9_PHODM</name>
<dbReference type="PANTHER" id="PTHR34875">
    <property type="entry name" value="UPF0237 PROTEIN MJ1558"/>
    <property type="match status" value="1"/>
</dbReference>
<comment type="subcellular location">
    <subcellularLocation>
        <location evidence="1">Cytoplasm</location>
    </subcellularLocation>
</comment>
<dbReference type="InterPro" id="IPR050990">
    <property type="entry name" value="UPF0237/GcvR_regulator"/>
</dbReference>
<gene>
    <name evidence="2" type="primary">gcvR</name>
    <name evidence="2" type="ORF">NCTC11647_02167</name>
</gene>
<dbReference type="Pfam" id="PF13740">
    <property type="entry name" value="ACT_6"/>
    <property type="match status" value="1"/>
</dbReference>
<keyword evidence="1" id="KW-0963">Cytoplasm</keyword>